<evidence type="ECO:0000256" key="3">
    <source>
        <dbReference type="ARBA" id="ARBA00022617"/>
    </source>
</evidence>
<evidence type="ECO:0000313" key="16">
    <source>
        <dbReference type="EMBL" id="OIV38463.1"/>
    </source>
</evidence>
<evidence type="ECO:0000256" key="1">
    <source>
        <dbReference type="ARBA" id="ARBA00004196"/>
    </source>
</evidence>
<comment type="function">
    <text evidence="13">Involved in the recovery of exogenous heme iron. Extracts iron from heme while preserving the protoporphyrin ring intact.</text>
</comment>
<keyword evidence="8" id="KW-0456">Lyase</keyword>
<evidence type="ECO:0000256" key="9">
    <source>
        <dbReference type="ARBA" id="ARBA00025737"/>
    </source>
</evidence>
<gene>
    <name evidence="16" type="ORF">BIV57_05525</name>
</gene>
<keyword evidence="4 13" id="KW-0479">Metal-binding</keyword>
<dbReference type="InterPro" id="IPR048327">
    <property type="entry name" value="Dyp_perox_N"/>
</dbReference>
<dbReference type="PROSITE" id="PS51404">
    <property type="entry name" value="DYP_PEROXIDASE"/>
    <property type="match status" value="1"/>
</dbReference>
<keyword evidence="17" id="KW-1185">Reference proteome</keyword>
<proteinExistence type="inferred from homology"/>
<keyword evidence="6 13" id="KW-0560">Oxidoreductase</keyword>
<feature type="signal peptide" evidence="13">
    <location>
        <begin position="1"/>
        <end position="36"/>
    </location>
</feature>
<dbReference type="InterPro" id="IPR006313">
    <property type="entry name" value="EfeB/EfeN"/>
</dbReference>
<comment type="cofactor">
    <cofactor evidence="13">
        <name>heme b</name>
        <dbReference type="ChEBI" id="CHEBI:60344"/>
    </cofactor>
    <text evidence="13">Binds 1 heme b (iron(II)-protoporphyrin IX) group non-covalently per subunit.</text>
</comment>
<dbReference type="AlphaFoldDB" id="A0A1J7BIH5"/>
<comment type="caution">
    <text evidence="16">The sequence shown here is derived from an EMBL/GenBank/DDBJ whole genome shotgun (WGS) entry which is preliminary data.</text>
</comment>
<dbReference type="EMBL" id="MLCF01000021">
    <property type="protein sequence ID" value="OIV38463.1"/>
    <property type="molecule type" value="Genomic_DNA"/>
</dbReference>
<dbReference type="NCBIfam" id="TIGR01413">
    <property type="entry name" value="Dyp_perox_fam"/>
    <property type="match status" value="1"/>
</dbReference>
<evidence type="ECO:0000256" key="5">
    <source>
        <dbReference type="ARBA" id="ARBA00022729"/>
    </source>
</evidence>
<evidence type="ECO:0000313" key="17">
    <source>
        <dbReference type="Proteomes" id="UP000243342"/>
    </source>
</evidence>
<evidence type="ECO:0000256" key="13">
    <source>
        <dbReference type="RuleBase" id="RU365017"/>
    </source>
</evidence>
<accession>A0A1J7BIH5</accession>
<feature type="domain" description="Dyp-type peroxidase C-terminal" evidence="15">
    <location>
        <begin position="220"/>
        <end position="401"/>
    </location>
</feature>
<evidence type="ECO:0000256" key="10">
    <source>
        <dbReference type="ARBA" id="ARBA00033771"/>
    </source>
</evidence>
<dbReference type="SUPFAM" id="SSF54909">
    <property type="entry name" value="Dimeric alpha+beta barrel"/>
    <property type="match status" value="1"/>
</dbReference>
<reference evidence="16 17" key="1">
    <citation type="submission" date="2016-10" db="EMBL/GenBank/DDBJ databases">
        <title>Genome sequence of Streptomyces gilvigriseus MUSC 26.</title>
        <authorList>
            <person name="Lee L.-H."/>
            <person name="Ser H.-L."/>
        </authorList>
    </citation>
    <scope>NUCLEOTIDE SEQUENCE [LARGE SCALE GENOMIC DNA]</scope>
    <source>
        <strain evidence="16 17">MUSC 26</strain>
    </source>
</reference>
<dbReference type="InterPro" id="IPR048328">
    <property type="entry name" value="Dyp_perox_C"/>
</dbReference>
<dbReference type="GO" id="GO:0020037">
    <property type="term" value="F:heme binding"/>
    <property type="evidence" value="ECO:0007669"/>
    <property type="project" value="InterPro"/>
</dbReference>
<dbReference type="PANTHER" id="PTHR30521:SF4">
    <property type="entry name" value="DEFERROCHELATASE"/>
    <property type="match status" value="1"/>
</dbReference>
<dbReference type="EC" id="1.11.1.-" evidence="13"/>
<dbReference type="PROSITE" id="PS51318">
    <property type="entry name" value="TAT"/>
    <property type="match status" value="1"/>
</dbReference>
<feature type="chain" id="PRO_5014490261" description="Deferrochelatase" evidence="13">
    <location>
        <begin position="37"/>
        <end position="414"/>
    </location>
</feature>
<comment type="similarity">
    <text evidence="9 13">Belongs to the DyP-type peroxidase family.</text>
</comment>
<dbReference type="InterPro" id="IPR011008">
    <property type="entry name" value="Dimeric_a/b-barrel"/>
</dbReference>
<dbReference type="InterPro" id="IPR006311">
    <property type="entry name" value="TAT_signal"/>
</dbReference>
<keyword evidence="5 13" id="KW-0732">Signal</keyword>
<evidence type="ECO:0000259" key="14">
    <source>
        <dbReference type="Pfam" id="PF04261"/>
    </source>
</evidence>
<evidence type="ECO:0000256" key="12">
    <source>
        <dbReference type="ARBA" id="ARBA00048856"/>
    </source>
</evidence>
<sequence>MSEPESPGPVTRRRLLGTAAATAAAGLAAGAGGAAAAQALTAAPAPTPLTAVGTDRVPFHGAHQAGIAQRAQAVGQLAAFDLRPAGRSRRALAALLRRWTAAAAAMAEGRPPSDDDQVALDAGPSRLTVTFGLGRSLFARVDGLGDRLPAALAPIPAFGQDQLDPARSDGDLFVQIGADDPNVAWHALRTVQRLARGTAAVRWQMSGFNRAPGAATVDRTPRNLMGQVDGTGNPASLGKVWVPRSSGDQAWMRGGSYAVVRRIRMLLDDWDELDGGRQEAVIGRRRSTGAPLSAPAHAPERTPMDLAATGSDGLPAIAANAHIRLAAPQSNGGATLLRRTFSFHDGYDPDGAPDAGLLFVAWQADPRTGFVPVQRRLDRGDALSVFVRHVSSALFAVPPGCAPGEYVGQPLLEA</sequence>
<evidence type="ECO:0000256" key="4">
    <source>
        <dbReference type="ARBA" id="ARBA00022723"/>
    </source>
</evidence>
<dbReference type="PANTHER" id="PTHR30521">
    <property type="entry name" value="DEFERROCHELATASE/PEROXIDASE"/>
    <property type="match status" value="1"/>
</dbReference>
<dbReference type="Proteomes" id="UP000243342">
    <property type="component" value="Unassembled WGS sequence"/>
</dbReference>
<dbReference type="GO" id="GO:0030313">
    <property type="term" value="C:cell envelope"/>
    <property type="evidence" value="ECO:0007669"/>
    <property type="project" value="UniProtKB-SubCell"/>
</dbReference>
<name>A0A1J7BIH5_9ACTN</name>
<keyword evidence="3 13" id="KW-0349">Heme</keyword>
<feature type="domain" description="Dyp-type peroxidase N-terminal" evidence="14">
    <location>
        <begin position="64"/>
        <end position="209"/>
    </location>
</feature>
<evidence type="ECO:0000256" key="2">
    <source>
        <dbReference type="ARBA" id="ARBA00022559"/>
    </source>
</evidence>
<dbReference type="GO" id="GO:0004601">
    <property type="term" value="F:peroxidase activity"/>
    <property type="evidence" value="ECO:0007669"/>
    <property type="project" value="UniProtKB-KW"/>
</dbReference>
<dbReference type="RefSeq" id="WP_071655542.1">
    <property type="nucleotide sequence ID" value="NZ_MLCF01000021.1"/>
</dbReference>
<dbReference type="STRING" id="1428644.BIV57_05525"/>
<dbReference type="Pfam" id="PF04261">
    <property type="entry name" value="Dyp_perox_N"/>
    <property type="match status" value="1"/>
</dbReference>
<dbReference type="NCBIfam" id="TIGR01412">
    <property type="entry name" value="tat_substr_1"/>
    <property type="match status" value="1"/>
</dbReference>
<dbReference type="GO" id="GO:0033212">
    <property type="term" value="P:iron import into cell"/>
    <property type="evidence" value="ECO:0007669"/>
    <property type="project" value="InterPro"/>
</dbReference>
<protein>
    <recommendedName>
        <fullName evidence="10 13">Deferrochelatase</fullName>
        <ecNumber evidence="13">1.11.1.-</ecNumber>
    </recommendedName>
    <alternativeName>
        <fullName evidence="11 13">Peroxidase EfeB</fullName>
    </alternativeName>
</protein>
<dbReference type="GO" id="GO:0046872">
    <property type="term" value="F:metal ion binding"/>
    <property type="evidence" value="ECO:0007669"/>
    <property type="project" value="UniProtKB-KW"/>
</dbReference>
<dbReference type="GO" id="GO:0005829">
    <property type="term" value="C:cytosol"/>
    <property type="evidence" value="ECO:0007669"/>
    <property type="project" value="TreeGrafter"/>
</dbReference>
<dbReference type="GO" id="GO:0004325">
    <property type="term" value="F:ferrochelatase activity"/>
    <property type="evidence" value="ECO:0007669"/>
    <property type="project" value="UniProtKB-EC"/>
</dbReference>
<evidence type="ECO:0000259" key="15">
    <source>
        <dbReference type="Pfam" id="PF20628"/>
    </source>
</evidence>
<comment type="subcellular location">
    <subcellularLocation>
        <location evidence="1">Cell envelope</location>
    </subcellularLocation>
</comment>
<evidence type="ECO:0000256" key="7">
    <source>
        <dbReference type="ARBA" id="ARBA00023004"/>
    </source>
</evidence>
<organism evidence="16 17">
    <name type="scientific">Mangrovactinospora gilvigrisea</name>
    <dbReference type="NCBI Taxonomy" id="1428644"/>
    <lineage>
        <taxon>Bacteria</taxon>
        <taxon>Bacillati</taxon>
        <taxon>Actinomycetota</taxon>
        <taxon>Actinomycetes</taxon>
        <taxon>Kitasatosporales</taxon>
        <taxon>Streptomycetaceae</taxon>
        <taxon>Mangrovactinospora</taxon>
    </lineage>
</organism>
<dbReference type="Pfam" id="PF20628">
    <property type="entry name" value="Dyp_perox_C"/>
    <property type="match status" value="1"/>
</dbReference>
<evidence type="ECO:0000256" key="11">
    <source>
        <dbReference type="ARBA" id="ARBA00033775"/>
    </source>
</evidence>
<evidence type="ECO:0000256" key="8">
    <source>
        <dbReference type="ARBA" id="ARBA00023239"/>
    </source>
</evidence>
<dbReference type="InterPro" id="IPR006314">
    <property type="entry name" value="Dyp_peroxidase"/>
</dbReference>
<keyword evidence="2 13" id="KW-0575">Peroxidase</keyword>
<comment type="catalytic activity">
    <reaction evidence="12">
        <text>heme b + 2 H(+) = protoporphyrin IX + Fe(2+)</text>
        <dbReference type="Rhea" id="RHEA:22584"/>
        <dbReference type="ChEBI" id="CHEBI:15378"/>
        <dbReference type="ChEBI" id="CHEBI:29033"/>
        <dbReference type="ChEBI" id="CHEBI:57306"/>
        <dbReference type="ChEBI" id="CHEBI:60344"/>
        <dbReference type="EC" id="4.98.1.1"/>
    </reaction>
    <physiologicalReaction direction="left-to-right" evidence="12">
        <dbReference type="Rhea" id="RHEA:22585"/>
    </physiologicalReaction>
</comment>
<evidence type="ECO:0000256" key="6">
    <source>
        <dbReference type="ARBA" id="ARBA00023002"/>
    </source>
</evidence>
<keyword evidence="7 13" id="KW-0408">Iron</keyword>